<feature type="region of interest" description="Disordered" evidence="1">
    <location>
        <begin position="480"/>
        <end position="537"/>
    </location>
</feature>
<evidence type="ECO:0000256" key="1">
    <source>
        <dbReference type="SAM" id="MobiDB-lite"/>
    </source>
</evidence>
<feature type="region of interest" description="Disordered" evidence="1">
    <location>
        <begin position="377"/>
        <end position="439"/>
    </location>
</feature>
<comment type="caution">
    <text evidence="2">The sequence shown here is derived from an EMBL/GenBank/DDBJ whole genome shotgun (WGS) entry which is preliminary data.</text>
</comment>
<reference evidence="2 3" key="1">
    <citation type="submission" date="2020-06" db="EMBL/GenBank/DDBJ databases">
        <title>Transcriptomic and genomic resources for Thalictrum thalictroides and T. hernandezii: Facilitating candidate gene discovery in an emerging model plant lineage.</title>
        <authorList>
            <person name="Arias T."/>
            <person name="Riano-Pachon D.M."/>
            <person name="Di Stilio V.S."/>
        </authorList>
    </citation>
    <scope>NUCLEOTIDE SEQUENCE [LARGE SCALE GENOMIC DNA]</scope>
    <source>
        <strain evidence="3">cv. WT478/WT964</strain>
        <tissue evidence="2">Leaves</tissue>
    </source>
</reference>
<evidence type="ECO:0000313" key="2">
    <source>
        <dbReference type="EMBL" id="KAF5193589.1"/>
    </source>
</evidence>
<evidence type="ECO:0000313" key="3">
    <source>
        <dbReference type="Proteomes" id="UP000554482"/>
    </source>
</evidence>
<accession>A0A7J6W862</accession>
<name>A0A7J6W862_THATH</name>
<dbReference type="AlphaFoldDB" id="A0A7J6W862"/>
<sequence length="537" mass="60327">MFRPNRFGGEMRKGTSKFAVVERKAFEIERRANAIPGGRIIISEKGHRGMFNATTTDGGGWWLGLLLCELSVQDLKDQRYSDETVSIVGPCKENKQERFLELIFIKKMGGSRLRTLRLPARRGREGWADLGLCFLDLFNPRFRAGKPVEGKIEQLKADKANMSAQVNRSTLGKERDKITNIAATKNTIVDIEGLVNRNSITNFSWWKTAVIGKANSRLVDWEWVRRKAEEVVGVTTMSMLNKEEAILATGSQEDAWKLGEQKTFEMGGAKVTLTRWTPEFVALKGVEEQKEIQISLKGIPIHLRLEKVVTKLVSSFCSTFEINKSTIEFNSGEEVRVYVSKSRVEDVPRILILEERGYKFHVLVIINQELNPIAGTFMAESSNGGRYKGKEDITKSSGREEQGSDRVEQGAHGVPESQTRVGSGKEKEEQQPKVQHGPETGWAKVLGKKKQACLDTERTWAQVVNTNRYDPIREIVEETQVQETETEIEAHGMGSPTTAKQKPNKGKKQPFSGPTCNGFPSLKLSKQLWPKQGEEEG</sequence>
<evidence type="ECO:0008006" key="4">
    <source>
        <dbReference type="Google" id="ProtNLM"/>
    </source>
</evidence>
<organism evidence="2 3">
    <name type="scientific">Thalictrum thalictroides</name>
    <name type="common">Rue-anemone</name>
    <name type="synonym">Anemone thalictroides</name>
    <dbReference type="NCBI Taxonomy" id="46969"/>
    <lineage>
        <taxon>Eukaryota</taxon>
        <taxon>Viridiplantae</taxon>
        <taxon>Streptophyta</taxon>
        <taxon>Embryophyta</taxon>
        <taxon>Tracheophyta</taxon>
        <taxon>Spermatophyta</taxon>
        <taxon>Magnoliopsida</taxon>
        <taxon>Ranunculales</taxon>
        <taxon>Ranunculaceae</taxon>
        <taxon>Thalictroideae</taxon>
        <taxon>Thalictrum</taxon>
    </lineage>
</organism>
<proteinExistence type="predicted"/>
<gene>
    <name evidence="2" type="ORF">FRX31_016822</name>
</gene>
<feature type="compositionally biased region" description="Basic and acidic residues" evidence="1">
    <location>
        <begin position="388"/>
        <end position="409"/>
    </location>
</feature>
<dbReference type="EMBL" id="JABWDY010019861">
    <property type="protein sequence ID" value="KAF5193589.1"/>
    <property type="molecule type" value="Genomic_DNA"/>
</dbReference>
<protein>
    <recommendedName>
        <fullName evidence="4">DUF4283 domain-containing protein</fullName>
    </recommendedName>
</protein>
<keyword evidence="3" id="KW-1185">Reference proteome</keyword>
<dbReference type="Proteomes" id="UP000554482">
    <property type="component" value="Unassembled WGS sequence"/>
</dbReference>